<proteinExistence type="inferred from homology"/>
<dbReference type="InterPro" id="IPR014729">
    <property type="entry name" value="Rossmann-like_a/b/a_fold"/>
</dbReference>
<dbReference type="InterPro" id="IPR006016">
    <property type="entry name" value="UspA"/>
</dbReference>
<organism evidence="3 4">
    <name type="scientific">Enterococcus sulfureus ATCC 49903</name>
    <dbReference type="NCBI Taxonomy" id="1140003"/>
    <lineage>
        <taxon>Bacteria</taxon>
        <taxon>Bacillati</taxon>
        <taxon>Bacillota</taxon>
        <taxon>Bacilli</taxon>
        <taxon>Lactobacillales</taxon>
        <taxon>Enterococcaceae</taxon>
        <taxon>Enterococcus</taxon>
    </lineage>
</organism>
<gene>
    <name evidence="3" type="ORF">I573_01701</name>
</gene>
<dbReference type="Proteomes" id="UP000015961">
    <property type="component" value="Unassembled WGS sequence"/>
</dbReference>
<sequence length="136" mass="15159">MRTILVAFDGSTHALNAVKEAQKYQQLFPDAHVTLLKVLKVSEAKDQCLDLSLSEEEKKRIRIQTIEKEITGLLGNHTIDIVVGEPATKIIDYIKEHTFDLVIMGNRGLTRIKKLMLGSVSHAVSTKVDVPVLIVK</sequence>
<dbReference type="PRINTS" id="PR01438">
    <property type="entry name" value="UNVRSLSTRESS"/>
</dbReference>
<dbReference type="SUPFAM" id="SSF52402">
    <property type="entry name" value="Adenine nucleotide alpha hydrolases-like"/>
    <property type="match status" value="1"/>
</dbReference>
<comment type="similarity">
    <text evidence="1">Belongs to the universal stress protein A family.</text>
</comment>
<evidence type="ECO:0000313" key="3">
    <source>
        <dbReference type="EMBL" id="EOT83976.1"/>
    </source>
</evidence>
<protein>
    <recommendedName>
        <fullName evidence="2">UspA domain-containing protein</fullName>
    </recommendedName>
</protein>
<accession>S0P6A5</accession>
<name>S0P6A5_9ENTE</name>
<comment type="caution">
    <text evidence="3">The sequence shown here is derived from an EMBL/GenBank/DDBJ whole genome shotgun (WGS) entry which is preliminary data.</text>
</comment>
<dbReference type="Gene3D" id="3.40.50.620">
    <property type="entry name" value="HUPs"/>
    <property type="match status" value="1"/>
</dbReference>
<dbReference type="AlphaFoldDB" id="S0P6A5"/>
<dbReference type="OrthoDB" id="9777884at2"/>
<dbReference type="InterPro" id="IPR006015">
    <property type="entry name" value="Universal_stress_UspA"/>
</dbReference>
<feature type="domain" description="UspA" evidence="2">
    <location>
        <begin position="1"/>
        <end position="136"/>
    </location>
</feature>
<dbReference type="STRING" id="1140003.OMY_00977"/>
<evidence type="ECO:0000256" key="1">
    <source>
        <dbReference type="ARBA" id="ARBA00008791"/>
    </source>
</evidence>
<dbReference type="RefSeq" id="WP_016185429.1">
    <property type="nucleotide sequence ID" value="NZ_ASWO01000005.1"/>
</dbReference>
<dbReference type="CDD" id="cd00293">
    <property type="entry name" value="USP-like"/>
    <property type="match status" value="1"/>
</dbReference>
<dbReference type="PANTHER" id="PTHR46268:SF6">
    <property type="entry name" value="UNIVERSAL STRESS PROTEIN UP12"/>
    <property type="match status" value="1"/>
</dbReference>
<dbReference type="PANTHER" id="PTHR46268">
    <property type="entry name" value="STRESS RESPONSE PROTEIN NHAX"/>
    <property type="match status" value="1"/>
</dbReference>
<keyword evidence="4" id="KW-1185">Reference proteome</keyword>
<dbReference type="eggNOG" id="COG0589">
    <property type="taxonomic scope" value="Bacteria"/>
</dbReference>
<dbReference type="Pfam" id="PF00582">
    <property type="entry name" value="Usp"/>
    <property type="match status" value="1"/>
</dbReference>
<evidence type="ECO:0000259" key="2">
    <source>
        <dbReference type="Pfam" id="PF00582"/>
    </source>
</evidence>
<reference evidence="3 4" key="1">
    <citation type="submission" date="2013-03" db="EMBL/GenBank/DDBJ databases">
        <title>The Genome Sequence of Enterococcus sulfureus ATCC_49903 (PacBio/Illumina hybrid assembly).</title>
        <authorList>
            <consortium name="The Broad Institute Genomics Platform"/>
            <consortium name="The Broad Institute Genome Sequencing Center for Infectious Disease"/>
            <person name="Earl A."/>
            <person name="Russ C."/>
            <person name="Gilmore M."/>
            <person name="Surin D."/>
            <person name="Walker B."/>
            <person name="Young S."/>
            <person name="Zeng Q."/>
            <person name="Gargeya S."/>
            <person name="Fitzgerald M."/>
            <person name="Haas B."/>
            <person name="Abouelleil A."/>
            <person name="Allen A.W."/>
            <person name="Alvarado L."/>
            <person name="Arachchi H.M."/>
            <person name="Berlin A.M."/>
            <person name="Chapman S.B."/>
            <person name="Gainer-Dewar J."/>
            <person name="Goldberg J."/>
            <person name="Griggs A."/>
            <person name="Gujja S."/>
            <person name="Hansen M."/>
            <person name="Howarth C."/>
            <person name="Imamovic A."/>
            <person name="Ireland A."/>
            <person name="Larimer J."/>
            <person name="McCowan C."/>
            <person name="Murphy C."/>
            <person name="Pearson M."/>
            <person name="Poon T.W."/>
            <person name="Priest M."/>
            <person name="Roberts A."/>
            <person name="Saif S."/>
            <person name="Shea T."/>
            <person name="Sisk P."/>
            <person name="Sykes S."/>
            <person name="Wortman J."/>
            <person name="Nusbaum C."/>
            <person name="Birren B."/>
        </authorList>
    </citation>
    <scope>NUCLEOTIDE SEQUENCE [LARGE SCALE GENOMIC DNA]</scope>
    <source>
        <strain evidence="3 4">ATCC 49903</strain>
    </source>
</reference>
<dbReference type="EMBL" id="ASWO01000005">
    <property type="protein sequence ID" value="EOT83976.1"/>
    <property type="molecule type" value="Genomic_DNA"/>
</dbReference>
<evidence type="ECO:0000313" key="4">
    <source>
        <dbReference type="Proteomes" id="UP000015961"/>
    </source>
</evidence>
<dbReference type="PATRIC" id="fig|1140003.3.peg.933"/>